<reference evidence="2" key="1">
    <citation type="journal article" date="2019" name="Int. J. Syst. Evol. Microbiol.">
        <title>The Global Catalogue of Microorganisms (GCM) 10K type strain sequencing project: providing services to taxonomists for standard genome sequencing and annotation.</title>
        <authorList>
            <consortium name="The Broad Institute Genomics Platform"/>
            <consortium name="The Broad Institute Genome Sequencing Center for Infectious Disease"/>
            <person name="Wu L."/>
            <person name="Ma J."/>
        </authorList>
    </citation>
    <scope>NUCLEOTIDE SEQUENCE [LARGE SCALE GENOMIC DNA]</scope>
    <source>
        <strain evidence="2">CECT 7131</strain>
    </source>
</reference>
<evidence type="ECO:0000313" key="1">
    <source>
        <dbReference type="EMBL" id="MDN3564175.1"/>
    </source>
</evidence>
<organism evidence="1 2">
    <name type="scientific">Paeniroseomonas aquatica</name>
    <dbReference type="NCBI Taxonomy" id="373043"/>
    <lineage>
        <taxon>Bacteria</taxon>
        <taxon>Pseudomonadati</taxon>
        <taxon>Pseudomonadota</taxon>
        <taxon>Alphaproteobacteria</taxon>
        <taxon>Acetobacterales</taxon>
        <taxon>Acetobacteraceae</taxon>
        <taxon>Paeniroseomonas</taxon>
    </lineage>
</organism>
<evidence type="ECO:0008006" key="3">
    <source>
        <dbReference type="Google" id="ProtNLM"/>
    </source>
</evidence>
<sequence length="206" mass="22486">MTRLLPLNFAVHSSAWVAAFDGAGQSTTEPVQEAGACRFCDDPRPVAPAPLPLDGDHGNRQAANLATACLHCRTLHRLGSDQIDQEATLIWLPDISQPALNWLVRSIHRSFLAHGEPPCLANRPTCDTPRLRAAYRTYAALDRLSHDAEWRIGTTSPRELGAALLSLPESRRVVPAGLRLLHQGRHYVAGRDLYPALLEAASELPA</sequence>
<evidence type="ECO:0000313" key="2">
    <source>
        <dbReference type="Proteomes" id="UP001529369"/>
    </source>
</evidence>
<comment type="caution">
    <text evidence="1">The sequence shown here is derived from an EMBL/GenBank/DDBJ whole genome shotgun (WGS) entry which is preliminary data.</text>
</comment>
<accession>A0ABT8A342</accession>
<protein>
    <recommendedName>
        <fullName evidence="3">HNH endonuclease</fullName>
    </recommendedName>
</protein>
<dbReference type="EMBL" id="JAUFPN010000067">
    <property type="protein sequence ID" value="MDN3564175.1"/>
    <property type="molecule type" value="Genomic_DNA"/>
</dbReference>
<gene>
    <name evidence="1" type="ORF">QWZ14_07285</name>
</gene>
<dbReference type="RefSeq" id="WP_290315964.1">
    <property type="nucleotide sequence ID" value="NZ_JAUFPN010000067.1"/>
</dbReference>
<keyword evidence="2" id="KW-1185">Reference proteome</keyword>
<proteinExistence type="predicted"/>
<dbReference type="Proteomes" id="UP001529369">
    <property type="component" value="Unassembled WGS sequence"/>
</dbReference>
<name>A0ABT8A342_9PROT</name>